<dbReference type="Gene3D" id="1.10.10.10">
    <property type="entry name" value="Winged helix-like DNA-binding domain superfamily/Winged helix DNA-binding domain"/>
    <property type="match status" value="1"/>
</dbReference>
<dbReference type="InterPro" id="IPR036388">
    <property type="entry name" value="WH-like_DNA-bd_sf"/>
</dbReference>
<dbReference type="RefSeq" id="WP_107494812.1">
    <property type="nucleotide sequence ID" value="NZ_PZKC01000020.1"/>
</dbReference>
<keyword evidence="2" id="KW-0238">DNA-binding</keyword>
<gene>
    <name evidence="6" type="ORF">C8261_16415</name>
</gene>
<dbReference type="Gene3D" id="2.60.120.10">
    <property type="entry name" value="Jelly Rolls"/>
    <property type="match status" value="1"/>
</dbReference>
<evidence type="ECO:0000259" key="4">
    <source>
        <dbReference type="PROSITE" id="PS50042"/>
    </source>
</evidence>
<evidence type="ECO:0000259" key="5">
    <source>
        <dbReference type="PROSITE" id="PS51063"/>
    </source>
</evidence>
<dbReference type="EMBL" id="PZKC01000020">
    <property type="protein sequence ID" value="PTD95079.1"/>
    <property type="molecule type" value="Genomic_DNA"/>
</dbReference>
<dbReference type="GO" id="GO:0005829">
    <property type="term" value="C:cytosol"/>
    <property type="evidence" value="ECO:0007669"/>
    <property type="project" value="TreeGrafter"/>
</dbReference>
<dbReference type="OrthoDB" id="9777588at2"/>
<dbReference type="GO" id="GO:0003677">
    <property type="term" value="F:DNA binding"/>
    <property type="evidence" value="ECO:0007669"/>
    <property type="project" value="UniProtKB-KW"/>
</dbReference>
<keyword evidence="1" id="KW-0805">Transcription regulation</keyword>
<dbReference type="GO" id="GO:0003700">
    <property type="term" value="F:DNA-binding transcription factor activity"/>
    <property type="evidence" value="ECO:0007669"/>
    <property type="project" value="TreeGrafter"/>
</dbReference>
<evidence type="ECO:0000256" key="2">
    <source>
        <dbReference type="ARBA" id="ARBA00023125"/>
    </source>
</evidence>
<dbReference type="PANTHER" id="PTHR24567:SF68">
    <property type="entry name" value="DNA-BINDING TRANSCRIPTIONAL DUAL REGULATOR CRP"/>
    <property type="match status" value="1"/>
</dbReference>
<feature type="domain" description="HTH crp-type" evidence="5">
    <location>
        <begin position="151"/>
        <end position="221"/>
    </location>
</feature>
<dbReference type="InterPro" id="IPR000595">
    <property type="entry name" value="cNMP-bd_dom"/>
</dbReference>
<keyword evidence="3" id="KW-0804">Transcription</keyword>
<dbReference type="Pfam" id="PF13545">
    <property type="entry name" value="HTH_Crp_2"/>
    <property type="match status" value="1"/>
</dbReference>
<proteinExistence type="predicted"/>
<dbReference type="PROSITE" id="PS50042">
    <property type="entry name" value="CNMP_BINDING_3"/>
    <property type="match status" value="1"/>
</dbReference>
<sequence>MPHTALAIADTLATLPPFGTLPPAALDELAAGSRVVHYARHQTISQEGRASEGMYVVVEGEVKCFLLSPGGAEKIILLAGRGNSFGEEAALLGRSQPVTTEATRDSTVVVIGCGALRRAMAACPALNAALLGNLSTRMYELIENLQQCVQRTSTQRVAHYLARLAPESAGHCEIRLDTDKQTIAAQLNLTPETLSRVLGRLTRAGVIRPNGRRGMTLTDVRMLRSCAAG</sequence>
<comment type="caution">
    <text evidence="6">The sequence shown here is derived from an EMBL/GenBank/DDBJ whole genome shotgun (WGS) entry which is preliminary data.</text>
</comment>
<dbReference type="SUPFAM" id="SSF51206">
    <property type="entry name" value="cAMP-binding domain-like"/>
    <property type="match status" value="1"/>
</dbReference>
<dbReference type="PROSITE" id="PS51063">
    <property type="entry name" value="HTH_CRP_2"/>
    <property type="match status" value="1"/>
</dbReference>
<keyword evidence="7" id="KW-1185">Reference proteome</keyword>
<dbReference type="InterPro" id="IPR050397">
    <property type="entry name" value="Env_Response_Regulators"/>
</dbReference>
<dbReference type="InterPro" id="IPR012318">
    <property type="entry name" value="HTH_CRP"/>
</dbReference>
<feature type="domain" description="Cyclic nucleotide-binding" evidence="4">
    <location>
        <begin position="17"/>
        <end position="137"/>
    </location>
</feature>
<dbReference type="Pfam" id="PF00027">
    <property type="entry name" value="cNMP_binding"/>
    <property type="match status" value="1"/>
</dbReference>
<protein>
    <submittedName>
        <fullName evidence="6">Crp/Fnr family transcriptional regulator</fullName>
    </submittedName>
</protein>
<dbReference type="SUPFAM" id="SSF46785">
    <property type="entry name" value="Winged helix' DNA-binding domain"/>
    <property type="match status" value="1"/>
</dbReference>
<organism evidence="6 7">
    <name type="scientific">Pseudothauera lacus</name>
    <dbReference type="NCBI Taxonomy" id="2136175"/>
    <lineage>
        <taxon>Bacteria</taxon>
        <taxon>Pseudomonadati</taxon>
        <taxon>Pseudomonadota</taxon>
        <taxon>Betaproteobacteria</taxon>
        <taxon>Rhodocyclales</taxon>
        <taxon>Zoogloeaceae</taxon>
        <taxon>Pseudothauera</taxon>
    </lineage>
</organism>
<evidence type="ECO:0000256" key="1">
    <source>
        <dbReference type="ARBA" id="ARBA00023015"/>
    </source>
</evidence>
<reference evidence="6 7" key="1">
    <citation type="submission" date="2018-03" db="EMBL/GenBank/DDBJ databases">
        <authorList>
            <person name="Keele B.F."/>
        </authorList>
    </citation>
    <scope>NUCLEOTIDE SEQUENCE [LARGE SCALE GENOMIC DNA]</scope>
    <source>
        <strain evidence="6 7">D20</strain>
    </source>
</reference>
<dbReference type="SMART" id="SM00419">
    <property type="entry name" value="HTH_CRP"/>
    <property type="match status" value="1"/>
</dbReference>
<dbReference type="InterPro" id="IPR018490">
    <property type="entry name" value="cNMP-bd_dom_sf"/>
</dbReference>
<accession>A0A2T4IBC6</accession>
<dbReference type="AlphaFoldDB" id="A0A2T4IBC6"/>
<evidence type="ECO:0000256" key="3">
    <source>
        <dbReference type="ARBA" id="ARBA00023163"/>
    </source>
</evidence>
<dbReference type="CDD" id="cd00038">
    <property type="entry name" value="CAP_ED"/>
    <property type="match status" value="1"/>
</dbReference>
<name>A0A2T4IBC6_9RHOO</name>
<dbReference type="PANTHER" id="PTHR24567">
    <property type="entry name" value="CRP FAMILY TRANSCRIPTIONAL REGULATORY PROTEIN"/>
    <property type="match status" value="1"/>
</dbReference>
<dbReference type="SMART" id="SM00100">
    <property type="entry name" value="cNMP"/>
    <property type="match status" value="1"/>
</dbReference>
<dbReference type="InterPro" id="IPR036390">
    <property type="entry name" value="WH_DNA-bd_sf"/>
</dbReference>
<dbReference type="InterPro" id="IPR014710">
    <property type="entry name" value="RmlC-like_jellyroll"/>
</dbReference>
<dbReference type="Proteomes" id="UP000241193">
    <property type="component" value="Unassembled WGS sequence"/>
</dbReference>
<evidence type="ECO:0000313" key="7">
    <source>
        <dbReference type="Proteomes" id="UP000241193"/>
    </source>
</evidence>
<evidence type="ECO:0000313" key="6">
    <source>
        <dbReference type="EMBL" id="PTD95079.1"/>
    </source>
</evidence>
<reference evidence="6 7" key="2">
    <citation type="submission" date="2018-04" db="EMBL/GenBank/DDBJ databases">
        <title>Thauera lacus sp. nov., isolated from an saline lake in Inner Mongolia, China.</title>
        <authorList>
            <person name="Liang Q.-Y."/>
        </authorList>
    </citation>
    <scope>NUCLEOTIDE SEQUENCE [LARGE SCALE GENOMIC DNA]</scope>
    <source>
        <strain evidence="6 7">D20</strain>
    </source>
</reference>